<protein>
    <recommendedName>
        <fullName evidence="3">Trigger factor ribosome-binding bacterial domain-containing protein</fullName>
    </recommendedName>
</protein>
<keyword evidence="2" id="KW-0732">Signal</keyword>
<feature type="chain" id="PRO_5044761105" description="Trigger factor ribosome-binding bacterial domain-containing protein" evidence="2">
    <location>
        <begin position="24"/>
        <end position="227"/>
    </location>
</feature>
<sequence>MMNKFHQIRLLLAASIIALPVKAFQPPTFRRLSVLRAEGEWNGEVVEDGRIRGCIITPVSETDFTIQIDGTEADLGNFGAAVYKKITADAKTQRFQGFRPGTIPPHLMPAYKAFAMDEVARETILEAMQQNSIRPFDSARSDMLIEQVSILEKPKKGQGKGKKKKSDADSQPVDDTPAGWVTFDTMKEALTAGWEPGQTFSFVARNCKGQKVKPVETKRDVLQSLSD</sequence>
<evidence type="ECO:0000313" key="5">
    <source>
        <dbReference type="Proteomes" id="UP001530377"/>
    </source>
</evidence>
<evidence type="ECO:0000256" key="2">
    <source>
        <dbReference type="SAM" id="SignalP"/>
    </source>
</evidence>
<dbReference type="Proteomes" id="UP001530377">
    <property type="component" value="Unassembled WGS sequence"/>
</dbReference>
<dbReference type="AlphaFoldDB" id="A0ABD3SB27"/>
<dbReference type="SUPFAM" id="SSF102735">
    <property type="entry name" value="Trigger factor ribosome-binding domain"/>
    <property type="match status" value="1"/>
</dbReference>
<dbReference type="Gene3D" id="3.30.70.1050">
    <property type="entry name" value="Trigger factor ribosome-binding domain"/>
    <property type="match status" value="1"/>
</dbReference>
<keyword evidence="5" id="KW-1185">Reference proteome</keyword>
<comment type="caution">
    <text evidence="4">The sequence shown here is derived from an EMBL/GenBank/DDBJ whole genome shotgun (WGS) entry which is preliminary data.</text>
</comment>
<dbReference type="EMBL" id="JALLPB020000086">
    <property type="protein sequence ID" value="KAL3821719.1"/>
    <property type="molecule type" value="Genomic_DNA"/>
</dbReference>
<feature type="region of interest" description="Disordered" evidence="1">
    <location>
        <begin position="152"/>
        <end position="179"/>
    </location>
</feature>
<feature type="domain" description="Trigger factor ribosome-binding bacterial" evidence="3">
    <location>
        <begin position="78"/>
        <end position="141"/>
    </location>
</feature>
<evidence type="ECO:0000256" key="1">
    <source>
        <dbReference type="SAM" id="MobiDB-lite"/>
    </source>
</evidence>
<organism evidence="4 5">
    <name type="scientific">Cyclostephanos tholiformis</name>
    <dbReference type="NCBI Taxonomy" id="382380"/>
    <lineage>
        <taxon>Eukaryota</taxon>
        <taxon>Sar</taxon>
        <taxon>Stramenopiles</taxon>
        <taxon>Ochrophyta</taxon>
        <taxon>Bacillariophyta</taxon>
        <taxon>Coscinodiscophyceae</taxon>
        <taxon>Thalassiosirophycidae</taxon>
        <taxon>Stephanodiscales</taxon>
        <taxon>Stephanodiscaceae</taxon>
        <taxon>Cyclostephanos</taxon>
    </lineage>
</organism>
<name>A0ABD3SB27_9STRA</name>
<evidence type="ECO:0000313" key="4">
    <source>
        <dbReference type="EMBL" id="KAL3821719.1"/>
    </source>
</evidence>
<reference evidence="4 5" key="1">
    <citation type="submission" date="2024-10" db="EMBL/GenBank/DDBJ databases">
        <title>Updated reference genomes for cyclostephanoid diatoms.</title>
        <authorList>
            <person name="Roberts W.R."/>
            <person name="Alverson A.J."/>
        </authorList>
    </citation>
    <scope>NUCLEOTIDE SEQUENCE [LARGE SCALE GENOMIC DNA]</scope>
    <source>
        <strain evidence="4 5">AJA228-03</strain>
    </source>
</reference>
<dbReference type="InterPro" id="IPR036611">
    <property type="entry name" value="Trigger_fac_ribosome-bd_sf"/>
</dbReference>
<feature type="signal peptide" evidence="2">
    <location>
        <begin position="1"/>
        <end position="23"/>
    </location>
</feature>
<dbReference type="Pfam" id="PF05697">
    <property type="entry name" value="Trigger_N"/>
    <property type="match status" value="1"/>
</dbReference>
<feature type="compositionally biased region" description="Basic residues" evidence="1">
    <location>
        <begin position="156"/>
        <end position="165"/>
    </location>
</feature>
<accession>A0ABD3SB27</accession>
<gene>
    <name evidence="4" type="ORF">ACHAXA_008455</name>
</gene>
<evidence type="ECO:0000259" key="3">
    <source>
        <dbReference type="Pfam" id="PF05697"/>
    </source>
</evidence>
<proteinExistence type="predicted"/>
<dbReference type="InterPro" id="IPR008881">
    <property type="entry name" value="Trigger_fac_ribosome-bd_bac"/>
</dbReference>